<feature type="transmembrane region" description="Helical" evidence="1">
    <location>
        <begin position="116"/>
        <end position="137"/>
    </location>
</feature>
<feature type="transmembrane region" description="Helical" evidence="1">
    <location>
        <begin position="40"/>
        <end position="59"/>
    </location>
</feature>
<evidence type="ECO:0000313" key="3">
    <source>
        <dbReference type="Proteomes" id="UP000051442"/>
    </source>
</evidence>
<reference evidence="2 3" key="1">
    <citation type="journal article" date="2015" name="Genome Announc.">
        <title>Expanding the biotechnology potential of lactobacilli through comparative genomics of 213 strains and associated genera.</title>
        <authorList>
            <person name="Sun Z."/>
            <person name="Harris H.M."/>
            <person name="McCann A."/>
            <person name="Guo C."/>
            <person name="Argimon S."/>
            <person name="Zhang W."/>
            <person name="Yang X."/>
            <person name="Jeffery I.B."/>
            <person name="Cooney J.C."/>
            <person name="Kagawa T.F."/>
            <person name="Liu W."/>
            <person name="Song Y."/>
            <person name="Salvetti E."/>
            <person name="Wrobel A."/>
            <person name="Rasinkangas P."/>
            <person name="Parkhill J."/>
            <person name="Rea M.C."/>
            <person name="O'Sullivan O."/>
            <person name="Ritari J."/>
            <person name="Douillard F.P."/>
            <person name="Paul Ross R."/>
            <person name="Yang R."/>
            <person name="Briner A.E."/>
            <person name="Felis G.E."/>
            <person name="de Vos W.M."/>
            <person name="Barrangou R."/>
            <person name="Klaenhammer T.R."/>
            <person name="Caufield P.W."/>
            <person name="Cui Y."/>
            <person name="Zhang H."/>
            <person name="O'Toole P.W."/>
        </authorList>
    </citation>
    <scope>NUCLEOTIDE SEQUENCE [LARGE SCALE GENOMIC DNA]</scope>
    <source>
        <strain evidence="2 3">DSM 23365</strain>
    </source>
</reference>
<keyword evidence="1" id="KW-0812">Transmembrane</keyword>
<dbReference type="RefSeq" id="WP_054737452.1">
    <property type="nucleotide sequence ID" value="NZ_AYZM01000016.1"/>
</dbReference>
<dbReference type="EMBL" id="AYZM01000016">
    <property type="protein sequence ID" value="KRN26586.1"/>
    <property type="molecule type" value="Genomic_DNA"/>
</dbReference>
<accession>A0A0R2FNT2</accession>
<keyword evidence="3" id="KW-1185">Reference proteome</keyword>
<name>A0A0R2FNT2_9LACO</name>
<feature type="transmembrane region" description="Helical" evidence="1">
    <location>
        <begin position="89"/>
        <end position="110"/>
    </location>
</feature>
<protein>
    <recommendedName>
        <fullName evidence="4">Integral membrane protein</fullName>
    </recommendedName>
</protein>
<keyword evidence="1" id="KW-1133">Transmembrane helix</keyword>
<comment type="caution">
    <text evidence="2">The sequence shown here is derived from an EMBL/GenBank/DDBJ whole genome shotgun (WGS) entry which is preliminary data.</text>
</comment>
<proteinExistence type="predicted"/>
<dbReference type="PATRIC" id="fig|1423804.4.peg.1057"/>
<feature type="transmembrane region" description="Helical" evidence="1">
    <location>
        <begin position="7"/>
        <end position="34"/>
    </location>
</feature>
<gene>
    <name evidence="2" type="ORF">FD14_GL000983</name>
</gene>
<keyword evidence="1" id="KW-0472">Membrane</keyword>
<organism evidence="2 3">
    <name type="scientific">Secundilactobacillus similis DSM 23365 = JCM 2765</name>
    <dbReference type="NCBI Taxonomy" id="1423804"/>
    <lineage>
        <taxon>Bacteria</taxon>
        <taxon>Bacillati</taxon>
        <taxon>Bacillota</taxon>
        <taxon>Bacilli</taxon>
        <taxon>Lactobacillales</taxon>
        <taxon>Lactobacillaceae</taxon>
        <taxon>Secundilactobacillus</taxon>
    </lineage>
</organism>
<dbReference type="Proteomes" id="UP000051442">
    <property type="component" value="Unassembled WGS sequence"/>
</dbReference>
<dbReference type="OrthoDB" id="2327518at2"/>
<evidence type="ECO:0000256" key="1">
    <source>
        <dbReference type="SAM" id="Phobius"/>
    </source>
</evidence>
<dbReference type="AlphaFoldDB" id="A0A0R2FNT2"/>
<evidence type="ECO:0000313" key="2">
    <source>
        <dbReference type="EMBL" id="KRN26586.1"/>
    </source>
</evidence>
<evidence type="ECO:0008006" key="4">
    <source>
        <dbReference type="Google" id="ProtNLM"/>
    </source>
</evidence>
<sequence length="151" mass="16859">MSTKQRLFLLAEMCLGMGTVMSLVGNCLAMGVTVRAWHTFLVWWAPTVIVSFGYAVLVVNRLVNGLIKRYTVQLSGTALQRRSNRIRSWTMLIVMCFSMCTWGLVTAGAIPGMPVAVILMVWLRSLLLAYIIRGLVVQPLAMRIMRRVVPG</sequence>